<proteinExistence type="predicted"/>
<dbReference type="EMBL" id="KB320549">
    <property type="protein sequence ID" value="ELW69052.1"/>
    <property type="molecule type" value="Genomic_DNA"/>
</dbReference>
<accession>L9L646</accession>
<gene>
    <name evidence="2" type="ORF">TREES_T100020382</name>
</gene>
<sequence>MLLRNGPVRLFDEETDTGLCPPATPIVEQVPATYPMGLDSWAANADLFVSGDLRPPPVKAEPGKVPRRRRRRFPQHGQLVAFPPTGGFPPYLAFHTIKRNCAKAEGNSQLQLIPLSRDAPDLVQLPIPAC</sequence>
<evidence type="ECO:0000313" key="2">
    <source>
        <dbReference type="EMBL" id="ELW69052.1"/>
    </source>
</evidence>
<dbReference type="AlphaFoldDB" id="L9L646"/>
<feature type="region of interest" description="Disordered" evidence="1">
    <location>
        <begin position="52"/>
        <end position="82"/>
    </location>
</feature>
<name>L9L646_TUPCH</name>
<reference evidence="3" key="2">
    <citation type="journal article" date="2013" name="Nat. Commun.">
        <title>Genome of the Chinese tree shrew.</title>
        <authorList>
            <person name="Fan Y."/>
            <person name="Huang Z.Y."/>
            <person name="Cao C.C."/>
            <person name="Chen C.S."/>
            <person name="Chen Y.X."/>
            <person name="Fan D.D."/>
            <person name="He J."/>
            <person name="Hou H.L."/>
            <person name="Hu L."/>
            <person name="Hu X.T."/>
            <person name="Jiang X.T."/>
            <person name="Lai R."/>
            <person name="Lang Y.S."/>
            <person name="Liang B."/>
            <person name="Liao S.G."/>
            <person name="Mu D."/>
            <person name="Ma Y.Y."/>
            <person name="Niu Y.Y."/>
            <person name="Sun X.Q."/>
            <person name="Xia J.Q."/>
            <person name="Xiao J."/>
            <person name="Xiong Z.Q."/>
            <person name="Xu L."/>
            <person name="Yang L."/>
            <person name="Zhang Y."/>
            <person name="Zhao W."/>
            <person name="Zhao X.D."/>
            <person name="Zheng Y.T."/>
            <person name="Zhou J.M."/>
            <person name="Zhu Y.B."/>
            <person name="Zhang G.J."/>
            <person name="Wang J."/>
            <person name="Yao Y.G."/>
        </authorList>
    </citation>
    <scope>NUCLEOTIDE SEQUENCE [LARGE SCALE GENOMIC DNA]</scope>
</reference>
<evidence type="ECO:0000256" key="1">
    <source>
        <dbReference type="SAM" id="MobiDB-lite"/>
    </source>
</evidence>
<organism evidence="2 3">
    <name type="scientific">Tupaia chinensis</name>
    <name type="common">Chinese tree shrew</name>
    <name type="synonym">Tupaia belangeri chinensis</name>
    <dbReference type="NCBI Taxonomy" id="246437"/>
    <lineage>
        <taxon>Eukaryota</taxon>
        <taxon>Metazoa</taxon>
        <taxon>Chordata</taxon>
        <taxon>Craniata</taxon>
        <taxon>Vertebrata</taxon>
        <taxon>Euteleostomi</taxon>
        <taxon>Mammalia</taxon>
        <taxon>Eutheria</taxon>
        <taxon>Euarchontoglires</taxon>
        <taxon>Scandentia</taxon>
        <taxon>Tupaiidae</taxon>
        <taxon>Tupaia</taxon>
    </lineage>
</organism>
<feature type="compositionally biased region" description="Basic residues" evidence="1">
    <location>
        <begin position="65"/>
        <end position="74"/>
    </location>
</feature>
<evidence type="ECO:0000313" key="3">
    <source>
        <dbReference type="Proteomes" id="UP000011518"/>
    </source>
</evidence>
<protein>
    <submittedName>
        <fullName evidence="2">Uncharacterized protein</fullName>
    </submittedName>
</protein>
<dbReference type="InParanoid" id="L9L646"/>
<reference evidence="3" key="1">
    <citation type="submission" date="2012-07" db="EMBL/GenBank/DDBJ databases">
        <title>Genome of the Chinese tree shrew, a rising model animal genetically related to primates.</title>
        <authorList>
            <person name="Zhang G."/>
            <person name="Fan Y."/>
            <person name="Yao Y."/>
            <person name="Huang Z."/>
        </authorList>
    </citation>
    <scope>NUCLEOTIDE SEQUENCE [LARGE SCALE GENOMIC DNA]</scope>
</reference>
<keyword evidence="3" id="KW-1185">Reference proteome</keyword>
<dbReference type="Proteomes" id="UP000011518">
    <property type="component" value="Unassembled WGS sequence"/>
</dbReference>